<sequence>MTETTALDTAHAAMEATPENDAARLRFFERLADSELFLMLEAEAEGESIRPETFAVDEGQFVLAFDREERLARFAGRPAPYAALSGRAIAGMLAGQGIGLAVNPEVAPSSILIPAEAVDWLSETLGHGPAETEHRITELRPPSGIPDALLTALDAKLATARGLAHAAYLAEALYGEAGQGHVLGVVDARPGAEPALARAVNEALTFSGIEAGVLDVLFVGASEPMAARLARVGLRFDLPQVEEPSEVSRPAPGSDPSKPPILR</sequence>
<evidence type="ECO:0000313" key="3">
    <source>
        <dbReference type="EMBL" id="OWU67846.1"/>
    </source>
</evidence>
<evidence type="ECO:0000256" key="1">
    <source>
        <dbReference type="SAM" id="MobiDB-lite"/>
    </source>
</evidence>
<reference evidence="3 4" key="1">
    <citation type="submission" date="2013-04" db="EMBL/GenBank/DDBJ databases">
        <title>Oceanicola sp. 22II1-22F33 Genome Sequencing.</title>
        <authorList>
            <person name="Lai Q."/>
            <person name="Li G."/>
            <person name="Shao Z."/>
        </authorList>
    </citation>
    <scope>NUCLEOTIDE SEQUENCE [LARGE SCALE GENOMIC DNA]</scope>
    <source>
        <strain evidence="3 4">22II1-22F33</strain>
    </source>
</reference>
<comment type="caution">
    <text evidence="3">The sequence shown here is derived from an EMBL/GenBank/DDBJ whole genome shotgun (WGS) entry which is preliminary data.</text>
</comment>
<dbReference type="RefSeq" id="WP_088652660.1">
    <property type="nucleotide sequence ID" value="NZ_AQQR01000025.1"/>
</dbReference>
<organism evidence="3 4">
    <name type="scientific">Marinibacterium profundimaris</name>
    <dbReference type="NCBI Taxonomy" id="1679460"/>
    <lineage>
        <taxon>Bacteria</taxon>
        <taxon>Pseudomonadati</taxon>
        <taxon>Pseudomonadota</taxon>
        <taxon>Alphaproteobacteria</taxon>
        <taxon>Rhodobacterales</taxon>
        <taxon>Paracoccaceae</taxon>
        <taxon>Marinibacterium</taxon>
    </lineage>
</organism>
<dbReference type="Pfam" id="PF07179">
    <property type="entry name" value="SseB"/>
    <property type="match status" value="1"/>
</dbReference>
<protein>
    <recommendedName>
        <fullName evidence="2">SseB protein N-terminal domain-containing protein</fullName>
    </recommendedName>
</protein>
<keyword evidence="4" id="KW-1185">Reference proteome</keyword>
<evidence type="ECO:0000259" key="2">
    <source>
        <dbReference type="Pfam" id="PF07179"/>
    </source>
</evidence>
<feature type="domain" description="SseB protein N-terminal" evidence="2">
    <location>
        <begin position="12"/>
        <end position="119"/>
    </location>
</feature>
<dbReference type="Proteomes" id="UP000215377">
    <property type="component" value="Unassembled WGS sequence"/>
</dbReference>
<accession>A0A225NBH4</accession>
<gene>
    <name evidence="3" type="ORF">ATO3_25190</name>
</gene>
<feature type="region of interest" description="Disordered" evidence="1">
    <location>
        <begin position="241"/>
        <end position="263"/>
    </location>
</feature>
<dbReference type="InterPro" id="IPR009839">
    <property type="entry name" value="SseB_N"/>
</dbReference>
<evidence type="ECO:0000313" key="4">
    <source>
        <dbReference type="Proteomes" id="UP000215377"/>
    </source>
</evidence>
<proteinExistence type="predicted"/>
<name>A0A225NBH4_9RHOB</name>
<dbReference type="OrthoDB" id="7831317at2"/>
<dbReference type="AlphaFoldDB" id="A0A225NBH4"/>
<dbReference type="EMBL" id="AQQR01000025">
    <property type="protein sequence ID" value="OWU67846.1"/>
    <property type="molecule type" value="Genomic_DNA"/>
</dbReference>